<proteinExistence type="inferred from homology"/>
<feature type="compositionally biased region" description="Basic and acidic residues" evidence="14">
    <location>
        <begin position="612"/>
        <end position="631"/>
    </location>
</feature>
<dbReference type="InterPro" id="IPR030664">
    <property type="entry name" value="SdhA/FrdA/AprA"/>
</dbReference>
<evidence type="ECO:0000256" key="7">
    <source>
        <dbReference type="ARBA" id="ARBA00022630"/>
    </source>
</evidence>
<evidence type="ECO:0000256" key="11">
    <source>
        <dbReference type="ARBA" id="ARBA00023136"/>
    </source>
</evidence>
<evidence type="ECO:0000256" key="3">
    <source>
        <dbReference type="ARBA" id="ARBA00008040"/>
    </source>
</evidence>
<dbReference type="Pfam" id="PF02910">
    <property type="entry name" value="Succ_DH_flav_C"/>
    <property type="match status" value="1"/>
</dbReference>
<comment type="subcellular location">
    <subcellularLocation>
        <location evidence="2">Cell membrane</location>
        <topology evidence="2">Peripheral membrane protein</topology>
        <orientation evidence="2">Cytoplasmic side</orientation>
    </subcellularLocation>
</comment>
<evidence type="ECO:0000256" key="5">
    <source>
        <dbReference type="ARBA" id="ARBA00022448"/>
    </source>
</evidence>
<gene>
    <name evidence="17" type="ORF">SAMN06265376_101540</name>
</gene>
<dbReference type="InterPro" id="IPR015939">
    <property type="entry name" value="Fum_Rdtase/Succ_DH_flav-like_C"/>
</dbReference>
<dbReference type="FunFam" id="1.20.58.100:FF:000003">
    <property type="entry name" value="Succinate dehydrogenase flavoprotein subunit"/>
    <property type="match status" value="1"/>
</dbReference>
<evidence type="ECO:0000256" key="6">
    <source>
        <dbReference type="ARBA" id="ARBA00022475"/>
    </source>
</evidence>
<evidence type="ECO:0000256" key="12">
    <source>
        <dbReference type="ARBA" id="ARBA00049220"/>
    </source>
</evidence>
<dbReference type="EC" id="1.3.5.1" evidence="4"/>
<reference evidence="17 18" key="1">
    <citation type="submission" date="2017-06" db="EMBL/GenBank/DDBJ databases">
        <authorList>
            <person name="Kim H.J."/>
            <person name="Triplett B.A."/>
        </authorList>
    </citation>
    <scope>NUCLEOTIDE SEQUENCE [LARGE SCALE GENOMIC DNA]</scope>
    <source>
        <strain evidence="17 18">DSM 25597</strain>
    </source>
</reference>
<evidence type="ECO:0000256" key="9">
    <source>
        <dbReference type="ARBA" id="ARBA00022982"/>
    </source>
</evidence>
<dbReference type="Gene3D" id="3.90.700.10">
    <property type="entry name" value="Succinate dehydrogenase/fumarate reductase flavoprotein, catalytic domain"/>
    <property type="match status" value="1"/>
</dbReference>
<evidence type="ECO:0000256" key="13">
    <source>
        <dbReference type="PIRSR" id="PIRSR630664-50"/>
    </source>
</evidence>
<evidence type="ECO:0000256" key="2">
    <source>
        <dbReference type="ARBA" id="ARBA00004413"/>
    </source>
</evidence>
<keyword evidence="18" id="KW-1185">Reference proteome</keyword>
<evidence type="ECO:0000313" key="17">
    <source>
        <dbReference type="EMBL" id="SNR39679.1"/>
    </source>
</evidence>
<evidence type="ECO:0000256" key="10">
    <source>
        <dbReference type="ARBA" id="ARBA00023002"/>
    </source>
</evidence>
<evidence type="ECO:0000256" key="14">
    <source>
        <dbReference type="SAM" id="MobiDB-lite"/>
    </source>
</evidence>
<dbReference type="InterPro" id="IPR011280">
    <property type="entry name" value="Succ_DH/Fum_Rdt_flav_su"/>
</dbReference>
<dbReference type="SUPFAM" id="SSF46977">
    <property type="entry name" value="Succinate dehydrogenase/fumarate reductase flavoprotein C-terminal domain"/>
    <property type="match status" value="1"/>
</dbReference>
<dbReference type="SUPFAM" id="SSF51905">
    <property type="entry name" value="FAD/NAD(P)-binding domain"/>
    <property type="match status" value="1"/>
</dbReference>
<comment type="cofactor">
    <cofactor evidence="1">
        <name>FAD</name>
        <dbReference type="ChEBI" id="CHEBI:57692"/>
    </cofactor>
</comment>
<dbReference type="InterPro" id="IPR027477">
    <property type="entry name" value="Succ_DH/fumarate_Rdtase_cat_sf"/>
</dbReference>
<dbReference type="AlphaFoldDB" id="A0A238W1U1"/>
<dbReference type="PANTHER" id="PTHR11632">
    <property type="entry name" value="SUCCINATE DEHYDROGENASE 2 FLAVOPROTEIN SUBUNIT"/>
    <property type="match status" value="1"/>
</dbReference>
<evidence type="ECO:0000256" key="4">
    <source>
        <dbReference type="ARBA" id="ARBA00012792"/>
    </source>
</evidence>
<accession>A0A238W1U1</accession>
<dbReference type="GO" id="GO:0008177">
    <property type="term" value="F:succinate dehydrogenase (quinone) activity"/>
    <property type="evidence" value="ECO:0007669"/>
    <property type="project" value="UniProtKB-EC"/>
</dbReference>
<comment type="catalytic activity">
    <reaction evidence="12">
        <text>a quinone + succinate = fumarate + a quinol</text>
        <dbReference type="Rhea" id="RHEA:40523"/>
        <dbReference type="ChEBI" id="CHEBI:24646"/>
        <dbReference type="ChEBI" id="CHEBI:29806"/>
        <dbReference type="ChEBI" id="CHEBI:30031"/>
        <dbReference type="ChEBI" id="CHEBI:132124"/>
        <dbReference type="EC" id="1.3.5.1"/>
    </reaction>
</comment>
<dbReference type="PANTHER" id="PTHR11632:SF53">
    <property type="entry name" value="SUCCINATE DEHYDROGENASE FLAVOPROTEIN SUBUNIT"/>
    <property type="match status" value="1"/>
</dbReference>
<keyword evidence="8" id="KW-0274">FAD</keyword>
<keyword evidence="10" id="KW-0560">Oxidoreductase</keyword>
<dbReference type="GO" id="GO:0005886">
    <property type="term" value="C:plasma membrane"/>
    <property type="evidence" value="ECO:0007669"/>
    <property type="project" value="UniProtKB-SubCell"/>
</dbReference>
<evidence type="ECO:0000259" key="15">
    <source>
        <dbReference type="Pfam" id="PF00890"/>
    </source>
</evidence>
<dbReference type="GO" id="GO:0009061">
    <property type="term" value="P:anaerobic respiration"/>
    <property type="evidence" value="ECO:0007669"/>
    <property type="project" value="TreeGrafter"/>
</dbReference>
<dbReference type="NCBIfam" id="TIGR01811">
    <property type="entry name" value="sdhA_Bsu"/>
    <property type="match status" value="1"/>
</dbReference>
<dbReference type="Gene3D" id="1.20.58.100">
    <property type="entry name" value="Fumarate reductase/succinate dehydrogenase flavoprotein-like, C-terminal domain"/>
    <property type="match status" value="1"/>
</dbReference>
<evidence type="ECO:0000313" key="18">
    <source>
        <dbReference type="Proteomes" id="UP000198379"/>
    </source>
</evidence>
<dbReference type="GO" id="GO:0009055">
    <property type="term" value="F:electron transfer activity"/>
    <property type="evidence" value="ECO:0007669"/>
    <property type="project" value="TreeGrafter"/>
</dbReference>
<feature type="active site" description="Proton acceptor" evidence="13">
    <location>
        <position position="337"/>
    </location>
</feature>
<feature type="domain" description="Fumarate reductase/succinate dehydrogenase flavoprotein-like C-terminal" evidence="16">
    <location>
        <begin position="531"/>
        <end position="669"/>
    </location>
</feature>
<dbReference type="InterPro" id="IPR036188">
    <property type="entry name" value="FAD/NAD-bd_sf"/>
</dbReference>
<keyword evidence="11" id="KW-0472">Membrane</keyword>
<dbReference type="RefSeq" id="WP_089369875.1">
    <property type="nucleotide sequence ID" value="NZ_BMEP01000002.1"/>
</dbReference>
<keyword evidence="6" id="KW-1003">Cell membrane</keyword>
<dbReference type="OrthoDB" id="9806724at2"/>
<dbReference type="SUPFAM" id="SSF56425">
    <property type="entry name" value="Succinate dehydrogenase/fumarate reductase flavoprotein, catalytic domain"/>
    <property type="match status" value="1"/>
</dbReference>
<feature type="region of interest" description="Disordered" evidence="14">
    <location>
        <begin position="611"/>
        <end position="631"/>
    </location>
</feature>
<dbReference type="PRINTS" id="PR00411">
    <property type="entry name" value="PNDRDTASEI"/>
</dbReference>
<feature type="domain" description="FAD-dependent oxidoreductase 2 FAD-binding" evidence="15">
    <location>
        <begin position="35"/>
        <end position="469"/>
    </location>
</feature>
<dbReference type="FunFam" id="3.50.50.60:FF:000009">
    <property type="entry name" value="Succinate dehydrogenase flavoprotein subunit"/>
    <property type="match status" value="1"/>
</dbReference>
<evidence type="ECO:0000259" key="16">
    <source>
        <dbReference type="Pfam" id="PF02910"/>
    </source>
</evidence>
<dbReference type="InterPro" id="IPR037099">
    <property type="entry name" value="Fum_R/Succ_DH_flav-like_C_sf"/>
</dbReference>
<dbReference type="NCBIfam" id="NF005749">
    <property type="entry name" value="PRK07573.1"/>
    <property type="match status" value="1"/>
</dbReference>
<keyword evidence="5" id="KW-0813">Transport</keyword>
<dbReference type="InterPro" id="IPR003953">
    <property type="entry name" value="FAD-dep_OxRdtase_2_FAD-bd"/>
</dbReference>
<sequence>MALDSKIPSGPLADKWTQYKNDINLVNPANKRLIDVIVVGTGLAGGSAAATLAELGYNVKAFCFQDSPRRAHSIAAQGGINAAKNYQGDGDSTYRLFYDTVKGGDYRSREANVYRLAEVSANIIDQCVAQGVPFARDYGGLLDNRSFGGVLVSRTFYAKGQTGQQLLLGAYSAMNRQIGRGKIKMYNRHEMLDVVKVDGKARGIITRNLVTGEIERHSAHAVVLGTGGYGNVFYLSTNAMGSNVTAAWKAHKRGAHFANPCYTQIHPTCIPVSGDHQSKLTLMSESLRNDGRIWVPKKKEDAEAIRAGKLKPTEIAEENRDYYLERRYPAFGNLVPRDVASRAAKERCDAGFGVNKTGEAVYLDFASAIERYGKEQAYVTHQDANNAALVKKLGQEIVKTKYGNLFQMYEKIVDQNPYETPMMIYPAVHYTMGGLWVDYNLQTSVEGLYAIGEANFSDHGANRLGASALMQGLADGYFVLPYTIGDYLSQDIRTGPIATDTKEFEEAEKNVRSQIDALVNNNGTKAVDYFHKKLGKIMWNKCGMSRNAKDLESAINEISDLRDEFYKEVRVPGGEDEYNEELAKALRVADFLELGELFAKDALTRNESCGGHFREESVEEDGPQKGEAKRDDKNFTFVSAWEYKGAPKDAVLHKEELTYENIELKQRSYK</sequence>
<organism evidence="17 18">
    <name type="scientific">Dokdonia pacifica</name>
    <dbReference type="NCBI Taxonomy" id="1627892"/>
    <lineage>
        <taxon>Bacteria</taxon>
        <taxon>Pseudomonadati</taxon>
        <taxon>Bacteroidota</taxon>
        <taxon>Flavobacteriia</taxon>
        <taxon>Flavobacteriales</taxon>
        <taxon>Flavobacteriaceae</taxon>
        <taxon>Dokdonia</taxon>
    </lineage>
</organism>
<evidence type="ECO:0000256" key="8">
    <source>
        <dbReference type="ARBA" id="ARBA00022827"/>
    </source>
</evidence>
<dbReference type="EMBL" id="FZNY01000001">
    <property type="protein sequence ID" value="SNR39679.1"/>
    <property type="molecule type" value="Genomic_DNA"/>
</dbReference>
<name>A0A238W1U1_9FLAO</name>
<dbReference type="PRINTS" id="PR00368">
    <property type="entry name" value="FADPNR"/>
</dbReference>
<evidence type="ECO:0000256" key="1">
    <source>
        <dbReference type="ARBA" id="ARBA00001974"/>
    </source>
</evidence>
<dbReference type="Gene3D" id="3.50.50.60">
    <property type="entry name" value="FAD/NAD(P)-binding domain"/>
    <property type="match status" value="1"/>
</dbReference>
<dbReference type="Proteomes" id="UP000198379">
    <property type="component" value="Unassembled WGS sequence"/>
</dbReference>
<keyword evidence="7" id="KW-0285">Flavoprotein</keyword>
<dbReference type="Pfam" id="PF00890">
    <property type="entry name" value="FAD_binding_2"/>
    <property type="match status" value="1"/>
</dbReference>
<keyword evidence="9" id="KW-0249">Electron transport</keyword>
<dbReference type="GO" id="GO:0050660">
    <property type="term" value="F:flavin adenine dinucleotide binding"/>
    <property type="evidence" value="ECO:0007669"/>
    <property type="project" value="TreeGrafter"/>
</dbReference>
<comment type="similarity">
    <text evidence="3">Belongs to the FAD-dependent oxidoreductase 2 family. FRD/SDH subfamily.</text>
</comment>
<protein>
    <recommendedName>
        <fullName evidence="4">succinate dehydrogenase</fullName>
        <ecNumber evidence="4">1.3.5.1</ecNumber>
    </recommendedName>
</protein>